<protein>
    <recommendedName>
        <fullName evidence="1">D-inositol 3-phosphate glycosyltransferase</fullName>
    </recommendedName>
</protein>
<dbReference type="CDD" id="cd03801">
    <property type="entry name" value="GT4_PimA-like"/>
    <property type="match status" value="1"/>
</dbReference>
<dbReference type="Proteomes" id="UP000826651">
    <property type="component" value="Unassembled WGS sequence"/>
</dbReference>
<dbReference type="Pfam" id="PF00534">
    <property type="entry name" value="Glycos_transf_1"/>
    <property type="match status" value="1"/>
</dbReference>
<dbReference type="PANTHER" id="PTHR45947">
    <property type="entry name" value="SULFOQUINOVOSYL TRANSFERASE SQD2"/>
    <property type="match status" value="1"/>
</dbReference>
<keyword evidence="2" id="KW-0328">Glycosyltransferase</keyword>
<evidence type="ECO:0000313" key="7">
    <source>
        <dbReference type="Proteomes" id="UP000826651"/>
    </source>
</evidence>
<evidence type="ECO:0000256" key="1">
    <source>
        <dbReference type="ARBA" id="ARBA00021292"/>
    </source>
</evidence>
<dbReference type="Pfam" id="PF13579">
    <property type="entry name" value="Glyco_trans_4_4"/>
    <property type="match status" value="1"/>
</dbReference>
<feature type="domain" description="Glycosyl transferase family 1" evidence="4">
    <location>
        <begin position="188"/>
        <end position="343"/>
    </location>
</feature>
<dbReference type="RefSeq" id="WP_223401523.1">
    <property type="nucleotide sequence ID" value="NZ_JAGSHT010000001.1"/>
</dbReference>
<evidence type="ECO:0000313" key="6">
    <source>
        <dbReference type="EMBL" id="MBZ2194528.1"/>
    </source>
</evidence>
<keyword evidence="7" id="KW-1185">Reference proteome</keyword>
<dbReference type="InterPro" id="IPR050194">
    <property type="entry name" value="Glycosyltransferase_grp1"/>
</dbReference>
<dbReference type="PANTHER" id="PTHR45947:SF3">
    <property type="entry name" value="SULFOQUINOVOSYL TRANSFERASE SQD2"/>
    <property type="match status" value="1"/>
</dbReference>
<dbReference type="SUPFAM" id="SSF53756">
    <property type="entry name" value="UDP-Glycosyltransferase/glycogen phosphorylase"/>
    <property type="match status" value="1"/>
</dbReference>
<feature type="domain" description="Glycosyltransferase subfamily 4-like N-terminal" evidence="5">
    <location>
        <begin position="15"/>
        <end position="166"/>
    </location>
</feature>
<sequence length="370" mass="38078">MPELRIVQLTGSSDGGVGRHARELAEHLAREHRVILAGPPGVIAAAADGVHTRQVTIADRPRMSDANAVARIRSIARRADVVHAHGLRAGALAALALTPPGHGPDRTALVVTLHNAPVGGVGMRTVAAGLERLIFARADAVLGVSGDLVEHARQLGAKNPERALVPAPVRVAETAGQGGAKPLDASGRRRLGISPEHRMVLTAARLAPQKGLGLLADAAALLAARAPDARWLVAGSGPLLDELADQVLGEDLPVILLGWRDDLSTLMATADVVVSTSAWEGQPLNLQEALAAGAPIVATDVGGTGEVTGDAAELVPFPDADVMAARIAAVLSDPERQQSMRAASLARAAELPTAADSLAQVLRIYTTVIA</sequence>
<gene>
    <name evidence="6" type="ORF">KCQ71_00060</name>
</gene>
<dbReference type="InterPro" id="IPR001296">
    <property type="entry name" value="Glyco_trans_1"/>
</dbReference>
<reference evidence="6 7" key="1">
    <citation type="submission" date="2021-04" db="EMBL/GenBank/DDBJ databases">
        <title>Ruania sp. nov., isolated from sandy soil of mangrove forest.</title>
        <authorList>
            <person name="Ge X."/>
            <person name="Huang R."/>
            <person name="Liu W."/>
        </authorList>
    </citation>
    <scope>NUCLEOTIDE SEQUENCE [LARGE SCALE GENOMIC DNA]</scope>
    <source>
        <strain evidence="6 7">N2-46</strain>
    </source>
</reference>
<name>A0ABS7S5S6_9MICO</name>
<keyword evidence="3" id="KW-0808">Transferase</keyword>
<evidence type="ECO:0000256" key="3">
    <source>
        <dbReference type="ARBA" id="ARBA00022679"/>
    </source>
</evidence>
<organism evidence="6 7">
    <name type="scientific">Occultella gossypii</name>
    <dbReference type="NCBI Taxonomy" id="2800820"/>
    <lineage>
        <taxon>Bacteria</taxon>
        <taxon>Bacillati</taxon>
        <taxon>Actinomycetota</taxon>
        <taxon>Actinomycetes</taxon>
        <taxon>Micrococcales</taxon>
        <taxon>Ruaniaceae</taxon>
        <taxon>Occultella</taxon>
    </lineage>
</organism>
<dbReference type="InterPro" id="IPR028098">
    <property type="entry name" value="Glyco_trans_4-like_N"/>
</dbReference>
<proteinExistence type="predicted"/>
<evidence type="ECO:0000256" key="2">
    <source>
        <dbReference type="ARBA" id="ARBA00022676"/>
    </source>
</evidence>
<accession>A0ABS7S5S6</accession>
<comment type="caution">
    <text evidence="6">The sequence shown here is derived from an EMBL/GenBank/DDBJ whole genome shotgun (WGS) entry which is preliminary data.</text>
</comment>
<dbReference type="Gene3D" id="3.40.50.2000">
    <property type="entry name" value="Glycogen Phosphorylase B"/>
    <property type="match status" value="2"/>
</dbReference>
<dbReference type="EMBL" id="JAGSHT010000001">
    <property type="protein sequence ID" value="MBZ2194528.1"/>
    <property type="molecule type" value="Genomic_DNA"/>
</dbReference>
<evidence type="ECO:0000259" key="5">
    <source>
        <dbReference type="Pfam" id="PF13579"/>
    </source>
</evidence>
<evidence type="ECO:0000259" key="4">
    <source>
        <dbReference type="Pfam" id="PF00534"/>
    </source>
</evidence>